<dbReference type="PANTHER" id="PTHR11839:SF18">
    <property type="entry name" value="NUDIX HYDROLASE DOMAIN-CONTAINING PROTEIN"/>
    <property type="match status" value="1"/>
</dbReference>
<dbReference type="InterPro" id="IPR000086">
    <property type="entry name" value="NUDIX_hydrolase_dom"/>
</dbReference>
<evidence type="ECO:0000256" key="2">
    <source>
        <dbReference type="ARBA" id="ARBA00022801"/>
    </source>
</evidence>
<dbReference type="RefSeq" id="WP_027827329.1">
    <property type="nucleotide sequence ID" value="NZ_AUEH01000001.1"/>
</dbReference>
<reference evidence="4 5" key="1">
    <citation type="journal article" date="2015" name="Genome Announc.">
        <title>Expanding the biotechnology potential of lactobacilli through comparative genomics of 213 strains and associated genera.</title>
        <authorList>
            <person name="Sun Z."/>
            <person name="Harris H.M."/>
            <person name="McCann A."/>
            <person name="Guo C."/>
            <person name="Argimon S."/>
            <person name="Zhang W."/>
            <person name="Yang X."/>
            <person name="Jeffery I.B."/>
            <person name="Cooney J.C."/>
            <person name="Kagawa T.F."/>
            <person name="Liu W."/>
            <person name="Song Y."/>
            <person name="Salvetti E."/>
            <person name="Wrobel A."/>
            <person name="Rasinkangas P."/>
            <person name="Parkhill J."/>
            <person name="Rea M.C."/>
            <person name="O'Sullivan O."/>
            <person name="Ritari J."/>
            <person name="Douillard F.P."/>
            <person name="Paul Ross R."/>
            <person name="Yang R."/>
            <person name="Briner A.E."/>
            <person name="Felis G.E."/>
            <person name="de Vos W.M."/>
            <person name="Barrangou R."/>
            <person name="Klaenhammer T.R."/>
            <person name="Caufield P.W."/>
            <person name="Cui Y."/>
            <person name="Zhang H."/>
            <person name="O'Toole P.W."/>
        </authorList>
    </citation>
    <scope>NUCLEOTIDE SEQUENCE [LARGE SCALE GENOMIC DNA]</scope>
    <source>
        <strain evidence="4 5">DSM 16991</strain>
    </source>
</reference>
<dbReference type="AlphaFoldDB" id="A0A0R1XFU4"/>
<dbReference type="Proteomes" id="UP000050949">
    <property type="component" value="Unassembled WGS sequence"/>
</dbReference>
<organism evidence="4 5">
    <name type="scientific">Schleiferilactobacillus harbinensis DSM 16991</name>
    <dbReference type="NCBI Taxonomy" id="1122147"/>
    <lineage>
        <taxon>Bacteria</taxon>
        <taxon>Bacillati</taxon>
        <taxon>Bacillota</taxon>
        <taxon>Bacilli</taxon>
        <taxon>Lactobacillales</taxon>
        <taxon>Lactobacillaceae</taxon>
        <taxon>Schleiferilactobacillus</taxon>
    </lineage>
</organism>
<dbReference type="GO" id="GO:0016787">
    <property type="term" value="F:hydrolase activity"/>
    <property type="evidence" value="ECO:0007669"/>
    <property type="project" value="UniProtKB-KW"/>
</dbReference>
<evidence type="ECO:0000259" key="3">
    <source>
        <dbReference type="PROSITE" id="PS51462"/>
    </source>
</evidence>
<dbReference type="PANTHER" id="PTHR11839">
    <property type="entry name" value="UDP/ADP-SUGAR PYROPHOSPHATASE"/>
    <property type="match status" value="1"/>
</dbReference>
<sequence length="197" mass="21781">MFSDDEIAKFKETKISDKTIYDGRILSLHVEQVRLPNGAVAEREIIHHHGAVAMLVLNDAGQGAFVTQWREPLQRLSVEIPAGKLDPGENDPDEAARRELNEEIGYAPTTPLEPITTFYSSVGYSMEKLHLYFGPHIAPVVDKRPLDADEFLQVAWLSLADAQAAVADGRIVDAKTITAIYWWALQAATGRMTPDVG</sequence>
<accession>A0A0R1XFU4</accession>
<keyword evidence="2" id="KW-0378">Hydrolase</keyword>
<gene>
    <name evidence="4" type="ORF">FC91_GL001933</name>
</gene>
<dbReference type="EMBL" id="AZFW01000032">
    <property type="protein sequence ID" value="KRM28469.1"/>
    <property type="molecule type" value="Genomic_DNA"/>
</dbReference>
<dbReference type="OrthoDB" id="9806150at2"/>
<dbReference type="InterPro" id="IPR015797">
    <property type="entry name" value="NUDIX_hydrolase-like_dom_sf"/>
</dbReference>
<dbReference type="GO" id="GO:0006753">
    <property type="term" value="P:nucleoside phosphate metabolic process"/>
    <property type="evidence" value="ECO:0007669"/>
    <property type="project" value="TreeGrafter"/>
</dbReference>
<dbReference type="Gene3D" id="3.90.79.10">
    <property type="entry name" value="Nucleoside Triphosphate Pyrophosphohydrolase"/>
    <property type="match status" value="1"/>
</dbReference>
<name>A0A0R1XFU4_9LACO</name>
<evidence type="ECO:0000256" key="1">
    <source>
        <dbReference type="ARBA" id="ARBA00001946"/>
    </source>
</evidence>
<dbReference type="GO" id="GO:0005829">
    <property type="term" value="C:cytosol"/>
    <property type="evidence" value="ECO:0007669"/>
    <property type="project" value="TreeGrafter"/>
</dbReference>
<dbReference type="GO" id="GO:0019693">
    <property type="term" value="P:ribose phosphate metabolic process"/>
    <property type="evidence" value="ECO:0007669"/>
    <property type="project" value="TreeGrafter"/>
</dbReference>
<dbReference type="SUPFAM" id="SSF55811">
    <property type="entry name" value="Nudix"/>
    <property type="match status" value="1"/>
</dbReference>
<comment type="cofactor">
    <cofactor evidence="1">
        <name>Mg(2+)</name>
        <dbReference type="ChEBI" id="CHEBI:18420"/>
    </cofactor>
</comment>
<dbReference type="eggNOG" id="COG0494">
    <property type="taxonomic scope" value="Bacteria"/>
</dbReference>
<evidence type="ECO:0000313" key="5">
    <source>
        <dbReference type="Proteomes" id="UP000050949"/>
    </source>
</evidence>
<comment type="caution">
    <text evidence="4">The sequence shown here is derived from an EMBL/GenBank/DDBJ whole genome shotgun (WGS) entry which is preliminary data.</text>
</comment>
<dbReference type="Pfam" id="PF00293">
    <property type="entry name" value="NUDIX"/>
    <property type="match status" value="1"/>
</dbReference>
<dbReference type="PROSITE" id="PS51462">
    <property type="entry name" value="NUDIX"/>
    <property type="match status" value="1"/>
</dbReference>
<evidence type="ECO:0000313" key="4">
    <source>
        <dbReference type="EMBL" id="KRM28469.1"/>
    </source>
</evidence>
<feature type="domain" description="Nudix hydrolase" evidence="3">
    <location>
        <begin position="47"/>
        <end position="186"/>
    </location>
</feature>
<dbReference type="PATRIC" id="fig|1122147.4.peg.2002"/>
<protein>
    <submittedName>
        <fullName evidence="4">ADP-ribose pyrophosphatase</fullName>
    </submittedName>
</protein>
<proteinExistence type="predicted"/>